<evidence type="ECO:0000313" key="1">
    <source>
        <dbReference type="EMBL" id="GFQ95828.1"/>
    </source>
</evidence>
<organism evidence="1 2">
    <name type="scientific">Trichonephila clavata</name>
    <name type="common">Joro spider</name>
    <name type="synonym">Nephila clavata</name>
    <dbReference type="NCBI Taxonomy" id="2740835"/>
    <lineage>
        <taxon>Eukaryota</taxon>
        <taxon>Metazoa</taxon>
        <taxon>Ecdysozoa</taxon>
        <taxon>Arthropoda</taxon>
        <taxon>Chelicerata</taxon>
        <taxon>Arachnida</taxon>
        <taxon>Araneae</taxon>
        <taxon>Araneomorphae</taxon>
        <taxon>Entelegynae</taxon>
        <taxon>Araneoidea</taxon>
        <taxon>Nephilidae</taxon>
        <taxon>Trichonephila</taxon>
    </lineage>
</organism>
<dbReference type="Proteomes" id="UP000887116">
    <property type="component" value="Unassembled WGS sequence"/>
</dbReference>
<proteinExistence type="predicted"/>
<name>A0A8X6G521_TRICU</name>
<keyword evidence="2" id="KW-1185">Reference proteome</keyword>
<dbReference type="OrthoDB" id="10423400at2759"/>
<gene>
    <name evidence="1" type="ORF">TNCT_624771</name>
</gene>
<evidence type="ECO:0000313" key="2">
    <source>
        <dbReference type="Proteomes" id="UP000887116"/>
    </source>
</evidence>
<accession>A0A8X6G521</accession>
<dbReference type="EMBL" id="BMAO01004618">
    <property type="protein sequence ID" value="GFQ95828.1"/>
    <property type="molecule type" value="Genomic_DNA"/>
</dbReference>
<reference evidence="1" key="1">
    <citation type="submission" date="2020-07" db="EMBL/GenBank/DDBJ databases">
        <title>Multicomponent nature underlies the extraordinary mechanical properties of spider dragline silk.</title>
        <authorList>
            <person name="Kono N."/>
            <person name="Nakamura H."/>
            <person name="Mori M."/>
            <person name="Yoshida Y."/>
            <person name="Ohtoshi R."/>
            <person name="Malay A.D."/>
            <person name="Moran D.A.P."/>
            <person name="Tomita M."/>
            <person name="Numata K."/>
            <person name="Arakawa K."/>
        </authorList>
    </citation>
    <scope>NUCLEOTIDE SEQUENCE</scope>
</reference>
<comment type="caution">
    <text evidence="1">The sequence shown here is derived from an EMBL/GenBank/DDBJ whole genome shotgun (WGS) entry which is preliminary data.</text>
</comment>
<protein>
    <submittedName>
        <fullName evidence="1">Uncharacterized protein</fullName>
    </submittedName>
</protein>
<sequence>MIKPVWTSQGYNLSQPRLDIWTSEKMRIFVMLLGVLAMATISKAQNKPQDECIVIFNKCCDDTDCSETNYCYELPCGNNCGSPMLYEHTAVRVKQSEDCIPYSCICGIHTKHLAKKKYKSLFL</sequence>
<dbReference type="AlphaFoldDB" id="A0A8X6G521"/>